<reference evidence="8" key="1">
    <citation type="journal article" date="2019" name="Int. J. Syst. Evol. Microbiol.">
        <title>The Global Catalogue of Microorganisms (GCM) 10K type strain sequencing project: providing services to taxonomists for standard genome sequencing and annotation.</title>
        <authorList>
            <consortium name="The Broad Institute Genomics Platform"/>
            <consortium name="The Broad Institute Genome Sequencing Center for Infectious Disease"/>
            <person name="Wu L."/>
            <person name="Ma J."/>
        </authorList>
    </citation>
    <scope>NUCLEOTIDE SEQUENCE [LARGE SCALE GENOMIC DNA]</scope>
    <source>
        <strain evidence="8">CGMCC 1.11013</strain>
    </source>
</reference>
<evidence type="ECO:0000256" key="4">
    <source>
        <dbReference type="ARBA" id="ARBA00023136"/>
    </source>
</evidence>
<comment type="subcellular location">
    <subcellularLocation>
        <location evidence="1">Endomembrane system</location>
        <topology evidence="1">Multi-pass membrane protein</topology>
    </subcellularLocation>
</comment>
<evidence type="ECO:0000256" key="1">
    <source>
        <dbReference type="ARBA" id="ARBA00004127"/>
    </source>
</evidence>
<dbReference type="RefSeq" id="WP_206539429.1">
    <property type="nucleotide sequence ID" value="NZ_BMEG01000010.1"/>
</dbReference>
<evidence type="ECO:0000313" key="8">
    <source>
        <dbReference type="Proteomes" id="UP000597138"/>
    </source>
</evidence>
<keyword evidence="8" id="KW-1185">Reference proteome</keyword>
<sequence>MANVEARSANQLAEARTDLATTRTLMAADRTLMAWTRTALSMISFGFTIYKVLEGFREAGVHLAHPHSPRTIGLFLIGMGTVSMVMGTIEYWLMIMAMREHQFVSPYRPTFFVALVMAFCGSFLFLSIIVRLL</sequence>
<evidence type="ECO:0000256" key="2">
    <source>
        <dbReference type="ARBA" id="ARBA00022692"/>
    </source>
</evidence>
<evidence type="ECO:0000259" key="6">
    <source>
        <dbReference type="Pfam" id="PF02656"/>
    </source>
</evidence>
<dbReference type="Pfam" id="PF02656">
    <property type="entry name" value="DUF202"/>
    <property type="match status" value="1"/>
</dbReference>
<accession>A0ABQ1RZV8</accession>
<keyword evidence="2 5" id="KW-0812">Transmembrane</keyword>
<name>A0ABQ1RZV8_9BURK</name>
<feature type="transmembrane region" description="Helical" evidence="5">
    <location>
        <begin position="110"/>
        <end position="130"/>
    </location>
</feature>
<dbReference type="Proteomes" id="UP000597138">
    <property type="component" value="Unassembled WGS sequence"/>
</dbReference>
<evidence type="ECO:0000256" key="3">
    <source>
        <dbReference type="ARBA" id="ARBA00022989"/>
    </source>
</evidence>
<proteinExistence type="predicted"/>
<feature type="transmembrane region" description="Helical" evidence="5">
    <location>
        <begin position="74"/>
        <end position="98"/>
    </location>
</feature>
<keyword evidence="3 5" id="KW-1133">Transmembrane helix</keyword>
<comment type="caution">
    <text evidence="7">The sequence shown here is derived from an EMBL/GenBank/DDBJ whole genome shotgun (WGS) entry which is preliminary data.</text>
</comment>
<dbReference type="EMBL" id="BMEG01000010">
    <property type="protein sequence ID" value="GGD88614.1"/>
    <property type="molecule type" value="Genomic_DNA"/>
</dbReference>
<feature type="domain" description="DUF202" evidence="6">
    <location>
        <begin position="23"/>
        <end position="93"/>
    </location>
</feature>
<evidence type="ECO:0000313" key="7">
    <source>
        <dbReference type="EMBL" id="GGD88614.1"/>
    </source>
</evidence>
<evidence type="ECO:0000256" key="5">
    <source>
        <dbReference type="SAM" id="Phobius"/>
    </source>
</evidence>
<organism evidence="7 8">
    <name type="scientific">Caballeronia grimmiae</name>
    <dbReference type="NCBI Taxonomy" id="1071679"/>
    <lineage>
        <taxon>Bacteria</taxon>
        <taxon>Pseudomonadati</taxon>
        <taxon>Pseudomonadota</taxon>
        <taxon>Betaproteobacteria</taxon>
        <taxon>Burkholderiales</taxon>
        <taxon>Burkholderiaceae</taxon>
        <taxon>Caballeronia</taxon>
    </lineage>
</organism>
<gene>
    <name evidence="7" type="ORF">GCM10010985_48970</name>
</gene>
<keyword evidence="4 5" id="KW-0472">Membrane</keyword>
<dbReference type="InterPro" id="IPR003807">
    <property type="entry name" value="DUF202"/>
</dbReference>
<protein>
    <recommendedName>
        <fullName evidence="6">DUF202 domain-containing protein</fullName>
    </recommendedName>
</protein>